<dbReference type="Pfam" id="PF16062">
    <property type="entry name" value="MavL-like"/>
    <property type="match status" value="2"/>
</dbReference>
<gene>
    <name evidence="1" type="ORF">LTR97_008467</name>
</gene>
<dbReference type="InterPro" id="IPR032063">
    <property type="entry name" value="MavL-like"/>
</dbReference>
<accession>A0AAN8A0C3</accession>
<organism evidence="1 2">
    <name type="scientific">Elasticomyces elasticus</name>
    <dbReference type="NCBI Taxonomy" id="574655"/>
    <lineage>
        <taxon>Eukaryota</taxon>
        <taxon>Fungi</taxon>
        <taxon>Dikarya</taxon>
        <taxon>Ascomycota</taxon>
        <taxon>Pezizomycotina</taxon>
        <taxon>Dothideomycetes</taxon>
        <taxon>Dothideomycetidae</taxon>
        <taxon>Mycosphaerellales</taxon>
        <taxon>Teratosphaeriaceae</taxon>
        <taxon>Elasticomyces</taxon>
    </lineage>
</organism>
<reference evidence="1" key="1">
    <citation type="submission" date="2023-08" db="EMBL/GenBank/DDBJ databases">
        <title>Black Yeasts Isolated from many extreme environments.</title>
        <authorList>
            <person name="Coleine C."/>
            <person name="Stajich J.E."/>
            <person name="Selbmann L."/>
        </authorList>
    </citation>
    <scope>NUCLEOTIDE SEQUENCE</scope>
    <source>
        <strain evidence="1">CCFEE 5810</strain>
    </source>
</reference>
<evidence type="ECO:0000313" key="2">
    <source>
        <dbReference type="Proteomes" id="UP001310594"/>
    </source>
</evidence>
<protein>
    <submittedName>
        <fullName evidence="1">Uncharacterized protein</fullName>
    </submittedName>
</protein>
<dbReference type="Proteomes" id="UP001310594">
    <property type="component" value="Unassembled WGS sequence"/>
</dbReference>
<dbReference type="AlphaFoldDB" id="A0AAN8A0C3"/>
<proteinExistence type="predicted"/>
<comment type="caution">
    <text evidence="1">The sequence shown here is derived from an EMBL/GenBank/DDBJ whole genome shotgun (WGS) entry which is preliminary data.</text>
</comment>
<dbReference type="EMBL" id="JAVRQU010000013">
    <property type="protein sequence ID" value="KAK5696047.1"/>
    <property type="molecule type" value="Genomic_DNA"/>
</dbReference>
<evidence type="ECO:0000313" key="1">
    <source>
        <dbReference type="EMBL" id="KAK5696047.1"/>
    </source>
</evidence>
<name>A0AAN8A0C3_9PEZI</name>
<sequence length="407" mass="45690">MTTSTNSDPWSFLSFHKQLVEPPITKNSVKKFDPSVIAQNAANTRIVVHPRFKQLVDNFIKHKLSYGSQHEKKLYSSTTTDQQISRLIAKRPLVFMGAGDFTILRDGTRVMDGNAEWDRNGRDVQHHNKLIGIERYLTYDEMMLGSLIGVSGPSHFVNDGNRYNRGIPGKPGTFEPRGVIVGLVGARFEREGRMDSTFCLPHRRFQDSLEMHPDLQKAFLQFFNVRSRRSTPDQHFIVPVYKARMRITIDILLLEANDWAKDVGKKAWTYVVGLGLGVWQHDSDQPEHYINAFTDALSDLDLPHIGTLEFAYISVSSDCQERVTIAAEHQGIRAVFSKRNPAEKLEGGELLVLSYAWDGNSFPGNEYWSGSLAGSGDPAAACMSTIGELHNPLINPGFVERIKVVGT</sequence>